<dbReference type="Proteomes" id="UP000023430">
    <property type="component" value="Unassembled WGS sequence"/>
</dbReference>
<feature type="domain" description="CHAD" evidence="1">
    <location>
        <begin position="169"/>
        <end position="461"/>
    </location>
</feature>
<dbReference type="Gene3D" id="1.40.20.10">
    <property type="entry name" value="CHAD domain"/>
    <property type="match status" value="1"/>
</dbReference>
<keyword evidence="3" id="KW-1185">Reference proteome</keyword>
<dbReference type="SMART" id="SM00880">
    <property type="entry name" value="CHAD"/>
    <property type="match status" value="1"/>
</dbReference>
<proteinExistence type="predicted"/>
<reference evidence="2 3" key="1">
    <citation type="submission" date="2014-01" db="EMBL/GenBank/DDBJ databases">
        <title>Roseivivax isoporae LMG 25204 Genome Sequencing.</title>
        <authorList>
            <person name="Lai Q."/>
            <person name="Li G."/>
            <person name="Shao Z."/>
        </authorList>
    </citation>
    <scope>NUCLEOTIDE SEQUENCE [LARGE SCALE GENOMIC DNA]</scope>
    <source>
        <strain evidence="2 3">LMG 25204</strain>
    </source>
</reference>
<comment type="caution">
    <text evidence="2">The sequence shown here is derived from an EMBL/GenBank/DDBJ whole genome shotgun (WGS) entry which is preliminary data.</text>
</comment>
<dbReference type="InterPro" id="IPR007899">
    <property type="entry name" value="CHAD_dom"/>
</dbReference>
<name>X7FBG9_9RHOB</name>
<dbReference type="STRING" id="1449351.RISW2_18235"/>
<dbReference type="InterPro" id="IPR038186">
    <property type="entry name" value="CHAD_dom_sf"/>
</dbReference>
<evidence type="ECO:0000259" key="1">
    <source>
        <dbReference type="PROSITE" id="PS51708"/>
    </source>
</evidence>
<evidence type="ECO:0000313" key="3">
    <source>
        <dbReference type="Proteomes" id="UP000023430"/>
    </source>
</evidence>
<dbReference type="AlphaFoldDB" id="X7FBG9"/>
<gene>
    <name evidence="2" type="ORF">RISW2_18235</name>
</gene>
<protein>
    <submittedName>
        <fullName evidence="2">Metal-binding protein</fullName>
    </submittedName>
</protein>
<dbReference type="PANTHER" id="PTHR39339:SF1">
    <property type="entry name" value="CHAD DOMAIN-CONTAINING PROTEIN"/>
    <property type="match status" value="1"/>
</dbReference>
<dbReference type="PANTHER" id="PTHR39339">
    <property type="entry name" value="SLR1444 PROTEIN"/>
    <property type="match status" value="1"/>
</dbReference>
<evidence type="ECO:0000313" key="2">
    <source>
        <dbReference type="EMBL" id="ETX30130.1"/>
    </source>
</evidence>
<dbReference type="eggNOG" id="COG5607">
    <property type="taxonomic scope" value="Bacteria"/>
</dbReference>
<dbReference type="PROSITE" id="PS51708">
    <property type="entry name" value="CHAD"/>
    <property type="match status" value="1"/>
</dbReference>
<sequence length="475" mass="51494">MVPRGDEERAPATLHDTFDGALAAAGLLLVAAGDGLWLVGLPEGPVHQADAEPGFVQDMNEGPVTAALRPRVPALRRLIPVADATLARQAMALIDDEGKTLVRVAVCAVSTGHGSATVLTLSPLRGYDRPHARLRAALDPLGDPEAALTALRPPAMRYTAKPPVDIAADMPARKAATLLARTHLSVARANERGIVADHDTEFLHDYRVNLRKVRSVVSLFTGVWSEKDTTRLKDRFRALMAPTGPLRDLDVHLLDRDRYMEMVPEALRPGIVALFDDFAKERAAAQAALARHLESDDYAREAAALEALLASAKRLKPGPAADVPVAPFAQDLIWSRYRKVCKRAARIDDATPDEEVHALRIHCKKLRYLMEFFAPVFGPSEVKPLVKALKGLQDTLGAFNDAAVQQDALRAVLERLPRRGAARIEIATSIGALLTVLAQRQAEGRARVASSFAAFDSPETRAGFADLFHRGKEAA</sequence>
<dbReference type="PATRIC" id="fig|1449351.3.peg.932"/>
<organism evidence="2 3">
    <name type="scientific">Roseivivax isoporae LMG 25204</name>
    <dbReference type="NCBI Taxonomy" id="1449351"/>
    <lineage>
        <taxon>Bacteria</taxon>
        <taxon>Pseudomonadati</taxon>
        <taxon>Pseudomonadota</taxon>
        <taxon>Alphaproteobacteria</taxon>
        <taxon>Rhodobacterales</taxon>
        <taxon>Roseobacteraceae</taxon>
        <taxon>Roseivivax</taxon>
    </lineage>
</organism>
<dbReference type="EMBL" id="JAME01000005">
    <property type="protein sequence ID" value="ETX30130.1"/>
    <property type="molecule type" value="Genomic_DNA"/>
</dbReference>
<dbReference type="Pfam" id="PF05235">
    <property type="entry name" value="CHAD"/>
    <property type="match status" value="1"/>
</dbReference>
<accession>X7FBG9</accession>